<dbReference type="EMBL" id="JAGEOJ010000031">
    <property type="protein sequence ID" value="MBO2455045.1"/>
    <property type="molecule type" value="Genomic_DNA"/>
</dbReference>
<comment type="caution">
    <text evidence="3">The sequence shown here is derived from an EMBL/GenBank/DDBJ whole genome shotgun (WGS) entry which is preliminary data.</text>
</comment>
<evidence type="ECO:0000313" key="3">
    <source>
        <dbReference type="EMBL" id="MBO2455045.1"/>
    </source>
</evidence>
<proteinExistence type="predicted"/>
<sequence>MTRFSLEGLQTRPSQTWGGIRLVPLVRDEPIAELRLNRRVYGDDPTVVDVGDGTYYTSYVPHAFVATWMGEEDDASAAYGTRLLEREERGLLPACMPIRMPRRMARRVSKNRLRFLPLHLAVEGYLALHFGGPEIAWEEWSRRAISSGMSPRVEEAYSGAHVRDLDDALRIFEIHPGQCGVLIYVADSLASAFVVPHPDDYRALHATLIEDLYGELIYQYGLLRPHVPSFGGRVDDAAVRSLADLRKQADRLQREWAGFHDEVMAARLFDDEGSTHLVQYLNECELYRFLPSFRLGQENHIGEAITVGRDEDARLAYLKTFRLSETQVRRGYLLSRLAAHDWHLGRTAEALGQDESALGLRLERAGFGYLLRQDVLDHYRAQARR</sequence>
<evidence type="ECO:0000259" key="2">
    <source>
        <dbReference type="Pfam" id="PF22549"/>
    </source>
</evidence>
<dbReference type="AlphaFoldDB" id="A0A939PMJ3"/>
<feature type="domain" description="ARG and Rhodanese-Phosphatase-superfamily-associated" evidence="2">
    <location>
        <begin position="5"/>
        <end position="279"/>
    </location>
</feature>
<dbReference type="RefSeq" id="WP_208263273.1">
    <property type="nucleotide sequence ID" value="NZ_JAGEOJ010000031.1"/>
</dbReference>
<dbReference type="Proteomes" id="UP000669179">
    <property type="component" value="Unassembled WGS sequence"/>
</dbReference>
<protein>
    <recommendedName>
        <fullName evidence="2">ARG and Rhodanese-Phosphatase-superfamily-associated domain-containing protein</fullName>
    </recommendedName>
</protein>
<accession>A0A939PMJ3</accession>
<name>A0A939PMJ3_9ACTN</name>
<reference evidence="3" key="1">
    <citation type="submission" date="2021-03" db="EMBL/GenBank/DDBJ databases">
        <authorList>
            <person name="Kanchanasin P."/>
            <person name="Saeng-In P."/>
            <person name="Phongsopitanun W."/>
            <person name="Yuki M."/>
            <person name="Kudo T."/>
            <person name="Ohkuma M."/>
            <person name="Tanasupawat S."/>
        </authorList>
    </citation>
    <scope>NUCLEOTIDE SEQUENCE</scope>
    <source>
        <strain evidence="3">GKU 128</strain>
    </source>
</reference>
<keyword evidence="4" id="KW-1185">Reference proteome</keyword>
<dbReference type="Pfam" id="PF22549">
    <property type="entry name" value="ARPP-2"/>
    <property type="match status" value="1"/>
</dbReference>
<keyword evidence="1" id="KW-0175">Coiled coil</keyword>
<evidence type="ECO:0000256" key="1">
    <source>
        <dbReference type="SAM" id="Coils"/>
    </source>
</evidence>
<feature type="coiled-coil region" evidence="1">
    <location>
        <begin position="235"/>
        <end position="262"/>
    </location>
</feature>
<organism evidence="3 4">
    <name type="scientific">Actinomadura barringtoniae</name>
    <dbReference type="NCBI Taxonomy" id="1427535"/>
    <lineage>
        <taxon>Bacteria</taxon>
        <taxon>Bacillati</taxon>
        <taxon>Actinomycetota</taxon>
        <taxon>Actinomycetes</taxon>
        <taxon>Streptosporangiales</taxon>
        <taxon>Thermomonosporaceae</taxon>
        <taxon>Actinomadura</taxon>
    </lineage>
</organism>
<evidence type="ECO:0000313" key="4">
    <source>
        <dbReference type="Proteomes" id="UP000669179"/>
    </source>
</evidence>
<dbReference type="InterPro" id="IPR054346">
    <property type="entry name" value="ARPP-2"/>
</dbReference>
<gene>
    <name evidence="3" type="ORF">J4573_48715</name>
</gene>